<dbReference type="AlphaFoldDB" id="A0A9J6D3W6"/>
<reference evidence="2" key="2">
    <citation type="submission" date="2021-09" db="EMBL/GenBank/DDBJ databases">
        <authorList>
            <person name="Jia N."/>
            <person name="Wang J."/>
            <person name="Shi W."/>
            <person name="Du L."/>
            <person name="Sun Y."/>
            <person name="Zhan W."/>
            <person name="Jiang J."/>
            <person name="Wang Q."/>
            <person name="Zhang B."/>
            <person name="Ji P."/>
            <person name="Sakyi L.B."/>
            <person name="Cui X."/>
            <person name="Yuan T."/>
            <person name="Jiang B."/>
            <person name="Yang W."/>
            <person name="Lam T.T.-Y."/>
            <person name="Chang Q."/>
            <person name="Ding S."/>
            <person name="Wang X."/>
            <person name="Zhu J."/>
            <person name="Ruan X."/>
            <person name="Zhao L."/>
            <person name="Wei J."/>
            <person name="Que T."/>
            <person name="Du C."/>
            <person name="Cheng J."/>
            <person name="Dai P."/>
            <person name="Han X."/>
            <person name="Huang E."/>
            <person name="Gao Y."/>
            <person name="Liu J."/>
            <person name="Shao H."/>
            <person name="Ye R."/>
            <person name="Li L."/>
            <person name="Wei W."/>
            <person name="Wang X."/>
            <person name="Wang C."/>
            <person name="Huo Q."/>
            <person name="Li W."/>
            <person name="Guo W."/>
            <person name="Chen H."/>
            <person name="Chen S."/>
            <person name="Zhou L."/>
            <person name="Zhou L."/>
            <person name="Ni X."/>
            <person name="Tian J."/>
            <person name="Zhou Y."/>
            <person name="Sheng Y."/>
            <person name="Liu T."/>
            <person name="Pan Y."/>
            <person name="Xia L."/>
            <person name="Li J."/>
            <person name="Zhao F."/>
            <person name="Cao W."/>
        </authorList>
    </citation>
    <scope>NUCLEOTIDE SEQUENCE</scope>
    <source>
        <strain evidence="2">Rmic-2018</strain>
        <tissue evidence="2">Larvae</tissue>
    </source>
</reference>
<feature type="compositionally biased region" description="Basic residues" evidence="1">
    <location>
        <begin position="107"/>
        <end position="118"/>
    </location>
</feature>
<keyword evidence="3" id="KW-1185">Reference proteome</keyword>
<name>A0A9J6D3W6_RHIMP</name>
<feature type="compositionally biased region" description="Polar residues" evidence="1">
    <location>
        <begin position="134"/>
        <end position="147"/>
    </location>
</feature>
<gene>
    <name evidence="2" type="ORF">HPB51_007494</name>
</gene>
<dbReference type="EMBL" id="JABSTU010000011">
    <property type="protein sequence ID" value="KAH8008902.1"/>
    <property type="molecule type" value="Genomic_DNA"/>
</dbReference>
<evidence type="ECO:0000313" key="2">
    <source>
        <dbReference type="EMBL" id="KAH8008902.1"/>
    </source>
</evidence>
<comment type="caution">
    <text evidence="2">The sequence shown here is derived from an EMBL/GenBank/DDBJ whole genome shotgun (WGS) entry which is preliminary data.</text>
</comment>
<feature type="region of interest" description="Disordered" evidence="1">
    <location>
        <begin position="99"/>
        <end position="171"/>
    </location>
</feature>
<evidence type="ECO:0000256" key="1">
    <source>
        <dbReference type="SAM" id="MobiDB-lite"/>
    </source>
</evidence>
<reference evidence="2" key="1">
    <citation type="journal article" date="2020" name="Cell">
        <title>Large-Scale Comparative Analyses of Tick Genomes Elucidate Their Genetic Diversity and Vector Capacities.</title>
        <authorList>
            <consortium name="Tick Genome and Microbiome Consortium (TIGMIC)"/>
            <person name="Jia N."/>
            <person name="Wang J."/>
            <person name="Shi W."/>
            <person name="Du L."/>
            <person name="Sun Y."/>
            <person name="Zhan W."/>
            <person name="Jiang J.F."/>
            <person name="Wang Q."/>
            <person name="Zhang B."/>
            <person name="Ji P."/>
            <person name="Bell-Sakyi L."/>
            <person name="Cui X.M."/>
            <person name="Yuan T.T."/>
            <person name="Jiang B.G."/>
            <person name="Yang W.F."/>
            <person name="Lam T.T."/>
            <person name="Chang Q.C."/>
            <person name="Ding S.J."/>
            <person name="Wang X.J."/>
            <person name="Zhu J.G."/>
            <person name="Ruan X.D."/>
            <person name="Zhao L."/>
            <person name="Wei J.T."/>
            <person name="Ye R.Z."/>
            <person name="Que T.C."/>
            <person name="Du C.H."/>
            <person name="Zhou Y.H."/>
            <person name="Cheng J.X."/>
            <person name="Dai P.F."/>
            <person name="Guo W.B."/>
            <person name="Han X.H."/>
            <person name="Huang E.J."/>
            <person name="Li L.F."/>
            <person name="Wei W."/>
            <person name="Gao Y.C."/>
            <person name="Liu J.Z."/>
            <person name="Shao H.Z."/>
            <person name="Wang X."/>
            <person name="Wang C.C."/>
            <person name="Yang T.C."/>
            <person name="Huo Q.B."/>
            <person name="Li W."/>
            <person name="Chen H.Y."/>
            <person name="Chen S.E."/>
            <person name="Zhou L.G."/>
            <person name="Ni X.B."/>
            <person name="Tian J.H."/>
            <person name="Sheng Y."/>
            <person name="Liu T."/>
            <person name="Pan Y.S."/>
            <person name="Xia L.Y."/>
            <person name="Li J."/>
            <person name="Zhao F."/>
            <person name="Cao W.C."/>
        </authorList>
    </citation>
    <scope>NUCLEOTIDE SEQUENCE</scope>
    <source>
        <strain evidence="2">Rmic-2018</strain>
    </source>
</reference>
<protein>
    <submittedName>
        <fullName evidence="2">Uncharacterized protein</fullName>
    </submittedName>
</protein>
<feature type="region of interest" description="Disordered" evidence="1">
    <location>
        <begin position="1"/>
        <end position="30"/>
    </location>
</feature>
<evidence type="ECO:0000313" key="3">
    <source>
        <dbReference type="Proteomes" id="UP000821866"/>
    </source>
</evidence>
<organism evidence="2 3">
    <name type="scientific">Rhipicephalus microplus</name>
    <name type="common">Cattle tick</name>
    <name type="synonym">Boophilus microplus</name>
    <dbReference type="NCBI Taxonomy" id="6941"/>
    <lineage>
        <taxon>Eukaryota</taxon>
        <taxon>Metazoa</taxon>
        <taxon>Ecdysozoa</taxon>
        <taxon>Arthropoda</taxon>
        <taxon>Chelicerata</taxon>
        <taxon>Arachnida</taxon>
        <taxon>Acari</taxon>
        <taxon>Parasitiformes</taxon>
        <taxon>Ixodida</taxon>
        <taxon>Ixodoidea</taxon>
        <taxon>Ixodidae</taxon>
        <taxon>Rhipicephalinae</taxon>
        <taxon>Rhipicephalus</taxon>
        <taxon>Boophilus</taxon>
    </lineage>
</organism>
<proteinExistence type="predicted"/>
<sequence length="466" mass="53165">MRKLGAGRKIPQDGAPLNESFTDVRRPRRANQSAGATLVSGIVRAKLFRWKLVSSTISDFTLFVLVKSIVYSNDDAAQRKIGSLRVGLATMEVEAKLNHSAGPDKVSRKKRIAKKTTRKTNVAATEEHRDETTPPRSDQTPDSQSSRGKQHGDSAAPLQPPRNKAASLMQQHRSVWRNEFQKLHDAEERLKNDIVDKLRYISSTGISSDDEAGQCLEDWIDYELGRTKFQDSADSRVEWFRLKSSITIVCAMLCMEALSVVSVHTRQVAVSPTTRRILACRLGFMDEQEGAEEDAAQPSENSEAQMVAELRDAQRETRELTATLEQQYREADEEVTRAFEMSPLSNTRFTFSSNVEEDFQASWQGDERTRRPLLAELKQIDHKFESKIKDIDKAHKLEEEPADWNADDYAVVNHVLEQYPSNLGNRRALIMDWLRRHFKKRSILDIIRKLVRKFKRVLIRGVRDAT</sequence>
<accession>A0A9J6D3W6</accession>
<dbReference type="Proteomes" id="UP000821866">
    <property type="component" value="Chromosome 9"/>
</dbReference>